<dbReference type="InterPro" id="IPR029045">
    <property type="entry name" value="ClpP/crotonase-like_dom_sf"/>
</dbReference>
<dbReference type="EMBL" id="WAEL01000015">
    <property type="protein sequence ID" value="NID13763.1"/>
    <property type="molecule type" value="Genomic_DNA"/>
</dbReference>
<feature type="domain" description="Peptidase S49" evidence="3">
    <location>
        <begin position="165"/>
        <end position="298"/>
    </location>
</feature>
<protein>
    <recommendedName>
        <fullName evidence="3">Peptidase S49 domain-containing protein</fullName>
    </recommendedName>
</protein>
<dbReference type="InterPro" id="IPR002142">
    <property type="entry name" value="Peptidase_S49"/>
</dbReference>
<organism evidence="4 5">
    <name type="scientific">Fibrivirga algicola</name>
    <dbReference type="NCBI Taxonomy" id="2950420"/>
    <lineage>
        <taxon>Bacteria</taxon>
        <taxon>Pseudomonadati</taxon>
        <taxon>Bacteroidota</taxon>
        <taxon>Cytophagia</taxon>
        <taxon>Cytophagales</taxon>
        <taxon>Spirosomataceae</taxon>
        <taxon>Fibrivirga</taxon>
    </lineage>
</organism>
<keyword evidence="5" id="KW-1185">Reference proteome</keyword>
<name>A0ABX0QPP3_9BACT</name>
<dbReference type="PRINTS" id="PR00127">
    <property type="entry name" value="CLPPROTEASEP"/>
</dbReference>
<dbReference type="Proteomes" id="UP000606008">
    <property type="component" value="Unassembled WGS sequence"/>
</dbReference>
<dbReference type="PANTHER" id="PTHR42987:SF6">
    <property type="entry name" value="PROTEINASE IV"/>
    <property type="match status" value="1"/>
</dbReference>
<evidence type="ECO:0000313" key="4">
    <source>
        <dbReference type="EMBL" id="NID13763.1"/>
    </source>
</evidence>
<reference evidence="5" key="1">
    <citation type="submission" date="2019-09" db="EMBL/GenBank/DDBJ databases">
        <authorList>
            <person name="Jung D.-H."/>
        </authorList>
    </citation>
    <scope>NUCLEOTIDE SEQUENCE [LARGE SCALE GENOMIC DNA]</scope>
    <source>
        <strain evidence="5">JA-25</strain>
    </source>
</reference>
<dbReference type="Gene3D" id="3.90.226.10">
    <property type="entry name" value="2-enoyl-CoA Hydratase, Chain A, domain 1"/>
    <property type="match status" value="1"/>
</dbReference>
<dbReference type="SUPFAM" id="SSF52096">
    <property type="entry name" value="ClpP/crotonase"/>
    <property type="match status" value="1"/>
</dbReference>
<accession>A0ABX0QPP3</accession>
<evidence type="ECO:0000256" key="2">
    <source>
        <dbReference type="SAM" id="MobiDB-lite"/>
    </source>
</evidence>
<evidence type="ECO:0000259" key="3">
    <source>
        <dbReference type="Pfam" id="PF01343"/>
    </source>
</evidence>
<comment type="caution">
    <text evidence="4">The sequence shown here is derived from an EMBL/GenBank/DDBJ whole genome shotgun (WGS) entry which is preliminary data.</text>
</comment>
<gene>
    <name evidence="4" type="ORF">F7231_26580</name>
</gene>
<feature type="region of interest" description="Disordered" evidence="2">
    <location>
        <begin position="392"/>
        <end position="432"/>
    </location>
</feature>
<dbReference type="Pfam" id="PF01343">
    <property type="entry name" value="Peptidase_S49"/>
    <property type="match status" value="1"/>
</dbReference>
<reference evidence="5" key="2">
    <citation type="submission" date="2023-07" db="EMBL/GenBank/DDBJ databases">
        <authorList>
            <person name="Jung D.-H."/>
        </authorList>
    </citation>
    <scope>NUCLEOTIDE SEQUENCE [LARGE SCALE GENOMIC DNA]</scope>
    <source>
        <strain evidence="5">JA-25</strain>
    </source>
</reference>
<comment type="similarity">
    <text evidence="1">Belongs to the peptidase S49 family.</text>
</comment>
<evidence type="ECO:0000256" key="1">
    <source>
        <dbReference type="ARBA" id="ARBA00008683"/>
    </source>
</evidence>
<sequence>MTQAATYLTRGATPSSWPVSSISPVFSFRPLSPPMAKQTLTLADLAAQPWAIDPSFGMALAVQLHQQPLSLEVPDDDPVVYEYRYGYFPAATQAGSIAVLSIQGGIYDYYAQYICNVLDRIYADPLMAGLLVLINSPGGQSTAGWRIADKLQQAPWPTAARIDYGMAASAGCMIAAACDGFYAGRSADMVGSIGVYITWADFRAYLKKSGYVIEDIYAEQSTQKNAESRAAEKGDFEPLRALATAEAGRFIDYMKARRPGMSDKKGILKGAMLSATDAVTEGLLDGIATTKEIIAALRGTSASLTISSTRTDMFGFKKVPALEALAGLKGEQLTDGLLESANAELATLGVTGCALVTQAQFEAIAGAADPAALTTANAEVTRLTTELNTVKTERDNAQTALEASKKEVTRLGSLSGADPTTPLNANDKQADEGNSGAIKLNYTAASAGISHLIDEE</sequence>
<proteinExistence type="inferred from homology"/>
<dbReference type="InterPro" id="IPR001907">
    <property type="entry name" value="ClpP"/>
</dbReference>
<dbReference type="PANTHER" id="PTHR42987">
    <property type="entry name" value="PEPTIDASE S49"/>
    <property type="match status" value="1"/>
</dbReference>
<evidence type="ECO:0000313" key="5">
    <source>
        <dbReference type="Proteomes" id="UP000606008"/>
    </source>
</evidence>